<evidence type="ECO:0000256" key="1">
    <source>
        <dbReference type="SAM" id="MobiDB-lite"/>
    </source>
</evidence>
<feature type="region of interest" description="Disordered" evidence="1">
    <location>
        <begin position="64"/>
        <end position="92"/>
    </location>
</feature>
<proteinExistence type="predicted"/>
<sequence length="92" mass="10268">MAPILNVLHHKNYHVANTTENTCKYYAFSRIVLTTECSQVLKNEETTACTPGLLYTAELQANQQKTKAMSNSSSRHNPNRLITKQSQLALSG</sequence>
<organism evidence="2 3">
    <name type="scientific">Oryza sativa subsp. japonica</name>
    <name type="common">Rice</name>
    <dbReference type="NCBI Taxonomy" id="39947"/>
    <lineage>
        <taxon>Eukaryota</taxon>
        <taxon>Viridiplantae</taxon>
        <taxon>Streptophyta</taxon>
        <taxon>Embryophyta</taxon>
        <taxon>Tracheophyta</taxon>
        <taxon>Spermatophyta</taxon>
        <taxon>Magnoliopsida</taxon>
        <taxon>Liliopsida</taxon>
        <taxon>Poales</taxon>
        <taxon>Poaceae</taxon>
        <taxon>BOP clade</taxon>
        <taxon>Oryzoideae</taxon>
        <taxon>Oryzeae</taxon>
        <taxon>Oryzinae</taxon>
        <taxon>Oryza</taxon>
        <taxon>Oryza sativa</taxon>
    </lineage>
</organism>
<dbReference type="PaxDb" id="39947-A0A0P0V7I7"/>
<dbReference type="Gramene" id="Os01t0719125-00">
    <property type="protein sequence ID" value="Os01t0719125-00"/>
    <property type="gene ID" value="Os01g0719125"/>
</dbReference>
<reference evidence="3" key="1">
    <citation type="journal article" date="2005" name="Nature">
        <title>The map-based sequence of the rice genome.</title>
        <authorList>
            <consortium name="International rice genome sequencing project (IRGSP)"/>
            <person name="Matsumoto T."/>
            <person name="Wu J."/>
            <person name="Kanamori H."/>
            <person name="Katayose Y."/>
            <person name="Fujisawa M."/>
            <person name="Namiki N."/>
            <person name="Mizuno H."/>
            <person name="Yamamoto K."/>
            <person name="Antonio B.A."/>
            <person name="Baba T."/>
            <person name="Sakata K."/>
            <person name="Nagamura Y."/>
            <person name="Aoki H."/>
            <person name="Arikawa K."/>
            <person name="Arita K."/>
            <person name="Bito T."/>
            <person name="Chiden Y."/>
            <person name="Fujitsuka N."/>
            <person name="Fukunaka R."/>
            <person name="Hamada M."/>
            <person name="Harada C."/>
            <person name="Hayashi A."/>
            <person name="Hijishita S."/>
            <person name="Honda M."/>
            <person name="Hosokawa S."/>
            <person name="Ichikawa Y."/>
            <person name="Idonuma A."/>
            <person name="Iijima M."/>
            <person name="Ikeda M."/>
            <person name="Ikeno M."/>
            <person name="Ito K."/>
            <person name="Ito S."/>
            <person name="Ito T."/>
            <person name="Ito Y."/>
            <person name="Ito Y."/>
            <person name="Iwabuchi A."/>
            <person name="Kamiya K."/>
            <person name="Karasawa W."/>
            <person name="Kurita K."/>
            <person name="Katagiri S."/>
            <person name="Kikuta A."/>
            <person name="Kobayashi H."/>
            <person name="Kobayashi N."/>
            <person name="Machita K."/>
            <person name="Maehara T."/>
            <person name="Masukawa M."/>
            <person name="Mizubayashi T."/>
            <person name="Mukai Y."/>
            <person name="Nagasaki H."/>
            <person name="Nagata Y."/>
            <person name="Naito S."/>
            <person name="Nakashima M."/>
            <person name="Nakama Y."/>
            <person name="Nakamichi Y."/>
            <person name="Nakamura M."/>
            <person name="Meguro A."/>
            <person name="Negishi M."/>
            <person name="Ohta I."/>
            <person name="Ohta T."/>
            <person name="Okamoto M."/>
            <person name="Ono N."/>
            <person name="Saji S."/>
            <person name="Sakaguchi M."/>
            <person name="Sakai K."/>
            <person name="Shibata M."/>
            <person name="Shimokawa T."/>
            <person name="Song J."/>
            <person name="Takazaki Y."/>
            <person name="Terasawa K."/>
            <person name="Tsugane M."/>
            <person name="Tsuji K."/>
            <person name="Ueda S."/>
            <person name="Waki K."/>
            <person name="Yamagata H."/>
            <person name="Yamamoto M."/>
            <person name="Yamamoto S."/>
            <person name="Yamane H."/>
            <person name="Yoshiki S."/>
            <person name="Yoshihara R."/>
            <person name="Yukawa K."/>
            <person name="Zhong H."/>
            <person name="Yano M."/>
            <person name="Yuan Q."/>
            <person name="Ouyang S."/>
            <person name="Liu J."/>
            <person name="Jones K.M."/>
            <person name="Gansberger K."/>
            <person name="Moffat K."/>
            <person name="Hill J."/>
            <person name="Bera J."/>
            <person name="Fadrosh D."/>
            <person name="Jin S."/>
            <person name="Johri S."/>
            <person name="Kim M."/>
            <person name="Overton L."/>
            <person name="Reardon M."/>
            <person name="Tsitrin T."/>
            <person name="Vuong H."/>
            <person name="Weaver B."/>
            <person name="Ciecko A."/>
            <person name="Tallon L."/>
            <person name="Jackson J."/>
            <person name="Pai G."/>
            <person name="Aken S.V."/>
            <person name="Utterback T."/>
            <person name="Reidmuller S."/>
            <person name="Feldblyum T."/>
            <person name="Hsiao J."/>
            <person name="Zismann V."/>
            <person name="Iobst S."/>
            <person name="de Vazeille A.R."/>
            <person name="Buell C.R."/>
            <person name="Ying K."/>
            <person name="Li Y."/>
            <person name="Lu T."/>
            <person name="Huang Y."/>
            <person name="Zhao Q."/>
            <person name="Feng Q."/>
            <person name="Zhang L."/>
            <person name="Zhu J."/>
            <person name="Weng Q."/>
            <person name="Mu J."/>
            <person name="Lu Y."/>
            <person name="Fan D."/>
            <person name="Liu Y."/>
            <person name="Guan J."/>
            <person name="Zhang Y."/>
            <person name="Yu S."/>
            <person name="Liu X."/>
            <person name="Zhang Y."/>
            <person name="Hong G."/>
            <person name="Han B."/>
            <person name="Choisne N."/>
            <person name="Demange N."/>
            <person name="Orjeda G."/>
            <person name="Samain S."/>
            <person name="Cattolico L."/>
            <person name="Pelletier E."/>
            <person name="Couloux A."/>
            <person name="Segurens B."/>
            <person name="Wincker P."/>
            <person name="D'Hont A."/>
            <person name="Scarpelli C."/>
            <person name="Weissenbach J."/>
            <person name="Salanoubat M."/>
            <person name="Quetier F."/>
            <person name="Yu Y."/>
            <person name="Kim H.R."/>
            <person name="Rambo T."/>
            <person name="Currie J."/>
            <person name="Collura K."/>
            <person name="Luo M."/>
            <person name="Yang T."/>
            <person name="Ammiraju J.S.S."/>
            <person name="Engler F."/>
            <person name="Soderlund C."/>
            <person name="Wing R.A."/>
            <person name="Palmer L.E."/>
            <person name="de la Bastide M."/>
            <person name="Spiegel L."/>
            <person name="Nascimento L."/>
            <person name="Zutavern T."/>
            <person name="O'Shaughnessy A."/>
            <person name="Dike S."/>
            <person name="Dedhia N."/>
            <person name="Preston R."/>
            <person name="Balija V."/>
            <person name="McCombie W.R."/>
            <person name="Chow T."/>
            <person name="Chen H."/>
            <person name="Chung M."/>
            <person name="Chen C."/>
            <person name="Shaw J."/>
            <person name="Wu H."/>
            <person name="Hsiao K."/>
            <person name="Chao Y."/>
            <person name="Chu M."/>
            <person name="Cheng C."/>
            <person name="Hour A."/>
            <person name="Lee P."/>
            <person name="Lin S."/>
            <person name="Lin Y."/>
            <person name="Liou J."/>
            <person name="Liu S."/>
            <person name="Hsing Y."/>
            <person name="Raghuvanshi S."/>
            <person name="Mohanty A."/>
            <person name="Bharti A.K."/>
            <person name="Gaur A."/>
            <person name="Gupta V."/>
            <person name="Kumar D."/>
            <person name="Ravi V."/>
            <person name="Vij S."/>
            <person name="Kapur A."/>
            <person name="Khurana P."/>
            <person name="Khurana P."/>
            <person name="Khurana J.P."/>
            <person name="Tyagi A.K."/>
            <person name="Gaikwad K."/>
            <person name="Singh A."/>
            <person name="Dalal V."/>
            <person name="Srivastava S."/>
            <person name="Dixit A."/>
            <person name="Pal A.K."/>
            <person name="Ghazi I.A."/>
            <person name="Yadav M."/>
            <person name="Pandit A."/>
            <person name="Bhargava A."/>
            <person name="Sureshbabu K."/>
            <person name="Batra K."/>
            <person name="Sharma T.R."/>
            <person name="Mohapatra T."/>
            <person name="Singh N.K."/>
            <person name="Messing J."/>
            <person name="Nelson A.B."/>
            <person name="Fuks G."/>
            <person name="Kavchok S."/>
            <person name="Keizer G."/>
            <person name="Linton E."/>
            <person name="Llaca V."/>
            <person name="Song R."/>
            <person name="Tanyolac B."/>
            <person name="Young S."/>
            <person name="Ho-Il K."/>
            <person name="Hahn J.H."/>
            <person name="Sangsakoo G."/>
            <person name="Vanavichit A."/>
            <person name="de Mattos Luiz.A.T."/>
            <person name="Zimmer P.D."/>
            <person name="Malone G."/>
            <person name="Dellagostin O."/>
            <person name="de Oliveira A.C."/>
            <person name="Bevan M."/>
            <person name="Bancroft I."/>
            <person name="Minx P."/>
            <person name="Cordum H."/>
            <person name="Wilson R."/>
            <person name="Cheng Z."/>
            <person name="Jin W."/>
            <person name="Jiang J."/>
            <person name="Leong S.A."/>
            <person name="Iwama H."/>
            <person name="Gojobori T."/>
            <person name="Itoh T."/>
            <person name="Niimura Y."/>
            <person name="Fujii Y."/>
            <person name="Habara T."/>
            <person name="Sakai H."/>
            <person name="Sato Y."/>
            <person name="Wilson G."/>
            <person name="Kumar K."/>
            <person name="McCouch S."/>
            <person name="Juretic N."/>
            <person name="Hoen D."/>
            <person name="Wright S."/>
            <person name="Bruskiewich R."/>
            <person name="Bureau T."/>
            <person name="Miyao A."/>
            <person name="Hirochika H."/>
            <person name="Nishikawa T."/>
            <person name="Kadowaki K."/>
            <person name="Sugiura M."/>
            <person name="Burr B."/>
            <person name="Sasaki T."/>
        </authorList>
    </citation>
    <scope>NUCLEOTIDE SEQUENCE [LARGE SCALE GENOMIC DNA]</scope>
    <source>
        <strain evidence="3">cv. Nipponbare</strain>
    </source>
</reference>
<reference evidence="2 3" key="3">
    <citation type="journal article" date="2013" name="Rice">
        <title>Improvement of the Oryza sativa Nipponbare reference genome using next generation sequence and optical map data.</title>
        <authorList>
            <person name="Kawahara Y."/>
            <person name="de la Bastide M."/>
            <person name="Hamilton J.P."/>
            <person name="Kanamori H."/>
            <person name="McCombie W.R."/>
            <person name="Ouyang S."/>
            <person name="Schwartz D.C."/>
            <person name="Tanaka T."/>
            <person name="Wu J."/>
            <person name="Zhou S."/>
            <person name="Childs K.L."/>
            <person name="Davidson R.M."/>
            <person name="Lin H."/>
            <person name="Quesada-Ocampo L."/>
            <person name="Vaillancourt B."/>
            <person name="Sakai H."/>
            <person name="Lee S.S."/>
            <person name="Kim J."/>
            <person name="Numa H."/>
            <person name="Itoh T."/>
            <person name="Buell C.R."/>
            <person name="Matsumoto T."/>
        </authorList>
    </citation>
    <scope>NUCLEOTIDE SEQUENCE [LARGE SCALE GENOMIC DNA]</scope>
    <source>
        <strain evidence="3">cv. Nipponbare</strain>
    </source>
</reference>
<dbReference type="AlphaFoldDB" id="A0A0P0V7I7"/>
<reference evidence="2 3" key="2">
    <citation type="journal article" date="2013" name="Plant Cell Physiol.">
        <title>Rice Annotation Project Database (RAP-DB): an integrative and interactive database for rice genomics.</title>
        <authorList>
            <person name="Sakai H."/>
            <person name="Lee S.S."/>
            <person name="Tanaka T."/>
            <person name="Numa H."/>
            <person name="Kim J."/>
            <person name="Kawahara Y."/>
            <person name="Wakimoto H."/>
            <person name="Yang C.C."/>
            <person name="Iwamoto M."/>
            <person name="Abe T."/>
            <person name="Yamada Y."/>
            <person name="Muto A."/>
            <person name="Inokuchi H."/>
            <person name="Ikemura T."/>
            <person name="Matsumoto T."/>
            <person name="Sasaki T."/>
            <person name="Itoh T."/>
        </authorList>
    </citation>
    <scope>NUCLEOTIDE SEQUENCE [LARGE SCALE GENOMIC DNA]</scope>
    <source>
        <strain evidence="3">cv. Nipponbare</strain>
    </source>
</reference>
<gene>
    <name evidence="2" type="ordered locus">Os01g0719125</name>
    <name evidence="2" type="ORF">OSNPB_010719125</name>
</gene>
<accession>A0A0P0V7I7</accession>
<dbReference type="Proteomes" id="UP000059680">
    <property type="component" value="Chromosome 1"/>
</dbReference>
<dbReference type="InParanoid" id="A0A0P0V7I7"/>
<keyword evidence="3" id="KW-1185">Reference proteome</keyword>
<dbReference type="EMBL" id="AP014957">
    <property type="protein sequence ID" value="BAS74059.1"/>
    <property type="molecule type" value="Genomic_DNA"/>
</dbReference>
<protein>
    <submittedName>
        <fullName evidence="2">Os01g0719125 protein</fullName>
    </submittedName>
</protein>
<name>A0A0P0V7I7_ORYSJ</name>
<evidence type="ECO:0000313" key="2">
    <source>
        <dbReference type="EMBL" id="BAS74059.1"/>
    </source>
</evidence>
<evidence type="ECO:0000313" key="3">
    <source>
        <dbReference type="Proteomes" id="UP000059680"/>
    </source>
</evidence>